<organism evidence="1 3">
    <name type="scientific">Toxocara canis</name>
    <name type="common">Canine roundworm</name>
    <dbReference type="NCBI Taxonomy" id="6265"/>
    <lineage>
        <taxon>Eukaryota</taxon>
        <taxon>Metazoa</taxon>
        <taxon>Ecdysozoa</taxon>
        <taxon>Nematoda</taxon>
        <taxon>Chromadorea</taxon>
        <taxon>Rhabditida</taxon>
        <taxon>Spirurina</taxon>
        <taxon>Ascaridomorpha</taxon>
        <taxon>Ascaridoidea</taxon>
        <taxon>Toxocaridae</taxon>
        <taxon>Toxocara</taxon>
    </lineage>
</organism>
<protein>
    <submittedName>
        <fullName evidence="1">Uncharacterized protein</fullName>
    </submittedName>
</protein>
<sequence>MVDAETSVSGMMVICYDDMEECKNGCPFTCHAVDHCNDSQHPMIACPPDLGATSCIIDSTAIVNNVKVMMAYPELVE</sequence>
<dbReference type="OrthoDB" id="5855660at2759"/>
<proteinExistence type="predicted"/>
<evidence type="ECO:0000313" key="3">
    <source>
        <dbReference type="Proteomes" id="UP000031036"/>
    </source>
</evidence>
<dbReference type="AlphaFoldDB" id="A0A0B2VXH7"/>
<keyword evidence="3" id="KW-1185">Reference proteome</keyword>
<evidence type="ECO:0000313" key="2">
    <source>
        <dbReference type="EMBL" id="VDM45271.1"/>
    </source>
</evidence>
<reference evidence="2" key="2">
    <citation type="submission" date="2018-11" db="EMBL/GenBank/DDBJ databases">
        <authorList>
            <consortium name="Pathogen Informatics"/>
        </authorList>
    </citation>
    <scope>NUCLEOTIDE SEQUENCE [LARGE SCALE GENOMIC DNA]</scope>
</reference>
<name>A0A0B2VXH7_TOXCA</name>
<reference evidence="1 3" key="1">
    <citation type="submission" date="2014-11" db="EMBL/GenBank/DDBJ databases">
        <title>Genetic blueprint of the zoonotic pathogen Toxocara canis.</title>
        <authorList>
            <person name="Zhu X.-Q."/>
            <person name="Korhonen P.K."/>
            <person name="Cai H."/>
            <person name="Young N.D."/>
            <person name="Nejsum P."/>
            <person name="von Samson-Himmelstjerna G."/>
            <person name="Boag P.R."/>
            <person name="Tan P."/>
            <person name="Li Q."/>
            <person name="Min J."/>
            <person name="Yang Y."/>
            <person name="Wang X."/>
            <person name="Fang X."/>
            <person name="Hall R.S."/>
            <person name="Hofmann A."/>
            <person name="Sternberg P.W."/>
            <person name="Jex A.R."/>
            <person name="Gasser R.B."/>
        </authorList>
    </citation>
    <scope>NUCLEOTIDE SEQUENCE [LARGE SCALE GENOMIC DNA]</scope>
    <source>
        <strain evidence="1">PN_DK_2014</strain>
    </source>
</reference>
<evidence type="ECO:0000313" key="1">
    <source>
        <dbReference type="EMBL" id="KHN86348.1"/>
    </source>
</evidence>
<accession>A0A0B2VXH7</accession>
<dbReference type="Proteomes" id="UP000031036">
    <property type="component" value="Unassembled WGS sequence"/>
</dbReference>
<dbReference type="EMBL" id="JPKZ01000631">
    <property type="protein sequence ID" value="KHN86348.1"/>
    <property type="molecule type" value="Genomic_DNA"/>
</dbReference>
<dbReference type="EMBL" id="UYWY01021977">
    <property type="protein sequence ID" value="VDM45271.1"/>
    <property type="molecule type" value="Genomic_DNA"/>
</dbReference>
<gene>
    <name evidence="1" type="ORF">Tcan_14011</name>
    <name evidence="2" type="ORF">TCNE_LOCUS13950</name>
</gene>